<dbReference type="GO" id="GO:0003700">
    <property type="term" value="F:DNA-binding transcription factor activity"/>
    <property type="evidence" value="ECO:0007669"/>
    <property type="project" value="InterPro"/>
</dbReference>
<evidence type="ECO:0000313" key="6">
    <source>
        <dbReference type="EMBL" id="SFL09212.1"/>
    </source>
</evidence>
<dbReference type="Pfam" id="PF00126">
    <property type="entry name" value="HTH_1"/>
    <property type="match status" value="1"/>
</dbReference>
<dbReference type="EMBL" id="FOSQ01000019">
    <property type="protein sequence ID" value="SFL09212.1"/>
    <property type="molecule type" value="Genomic_DNA"/>
</dbReference>
<dbReference type="STRING" id="1123062.SAMN02745775_11919"/>
<evidence type="ECO:0000256" key="2">
    <source>
        <dbReference type="ARBA" id="ARBA00023015"/>
    </source>
</evidence>
<dbReference type="InterPro" id="IPR000847">
    <property type="entry name" value="LysR_HTH_N"/>
</dbReference>
<keyword evidence="4" id="KW-0804">Transcription</keyword>
<dbReference type="GO" id="GO:0009089">
    <property type="term" value="P:lysine biosynthetic process via diaminopimelate"/>
    <property type="evidence" value="ECO:0007669"/>
    <property type="project" value="TreeGrafter"/>
</dbReference>
<dbReference type="Gene3D" id="3.40.190.290">
    <property type="match status" value="1"/>
</dbReference>
<dbReference type="PRINTS" id="PR00039">
    <property type="entry name" value="HTHLYSR"/>
</dbReference>
<dbReference type="InterPro" id="IPR036388">
    <property type="entry name" value="WH-like_DNA-bd_sf"/>
</dbReference>
<keyword evidence="3 6" id="KW-0238">DNA-binding</keyword>
<dbReference type="InterPro" id="IPR005119">
    <property type="entry name" value="LysR_subst-bd"/>
</dbReference>
<comment type="similarity">
    <text evidence="1">Belongs to the LysR transcriptional regulatory family.</text>
</comment>
<protein>
    <submittedName>
        <fullName evidence="6">DNA-binding transcriptional regulator, LysR family</fullName>
    </submittedName>
</protein>
<organism evidence="6 7">
    <name type="scientific">Falsiroseomonas stagni DSM 19981</name>
    <dbReference type="NCBI Taxonomy" id="1123062"/>
    <lineage>
        <taxon>Bacteria</taxon>
        <taxon>Pseudomonadati</taxon>
        <taxon>Pseudomonadota</taxon>
        <taxon>Alphaproteobacteria</taxon>
        <taxon>Acetobacterales</taxon>
        <taxon>Roseomonadaceae</taxon>
        <taxon>Falsiroseomonas</taxon>
    </lineage>
</organism>
<proteinExistence type="inferred from homology"/>
<sequence length="306" mass="33378">MNARQIEVFRTIMRLGTLTGAAQALNVSQPALSQLLLHAEDRLGYKLFRRLRGRLVPTPEAQLLFPEAERLHRDIEGFRRFAEGLREGEGGSVRLAASAPPSLSFLPQALMAFRAGLPGVHLSAFVVPHQIAMDMLGRGDADLGVTLSDKATPLVQAETIGQAELVCLLPSRHRLARRKALGPEDLVEETLISYRKDSLPGQLLDQEFARAGIPFRPQVEIDVSIIALSFVQQGIGVAVVDGLIPWLAHPGLVVRPFRPLVRLPIAVLCGTRRPLSLQQERLRAGLRDAFGAYAADPVSRGLLTPA</sequence>
<keyword evidence="7" id="KW-1185">Reference proteome</keyword>
<dbReference type="AlphaFoldDB" id="A0A1I4EU20"/>
<evidence type="ECO:0000259" key="5">
    <source>
        <dbReference type="PROSITE" id="PS50931"/>
    </source>
</evidence>
<dbReference type="InterPro" id="IPR036390">
    <property type="entry name" value="WH_DNA-bd_sf"/>
</dbReference>
<feature type="domain" description="HTH lysR-type" evidence="5">
    <location>
        <begin position="1"/>
        <end position="58"/>
    </location>
</feature>
<reference evidence="6 7" key="1">
    <citation type="submission" date="2016-10" db="EMBL/GenBank/DDBJ databases">
        <authorList>
            <person name="de Groot N.N."/>
        </authorList>
    </citation>
    <scope>NUCLEOTIDE SEQUENCE [LARGE SCALE GENOMIC DNA]</scope>
    <source>
        <strain evidence="6 7">DSM 19981</strain>
    </source>
</reference>
<evidence type="ECO:0000313" key="7">
    <source>
        <dbReference type="Proteomes" id="UP000199473"/>
    </source>
</evidence>
<dbReference type="Proteomes" id="UP000199473">
    <property type="component" value="Unassembled WGS sequence"/>
</dbReference>
<dbReference type="SUPFAM" id="SSF46785">
    <property type="entry name" value="Winged helix' DNA-binding domain"/>
    <property type="match status" value="1"/>
</dbReference>
<evidence type="ECO:0000256" key="1">
    <source>
        <dbReference type="ARBA" id="ARBA00009437"/>
    </source>
</evidence>
<evidence type="ECO:0000256" key="4">
    <source>
        <dbReference type="ARBA" id="ARBA00023163"/>
    </source>
</evidence>
<dbReference type="PROSITE" id="PS50931">
    <property type="entry name" value="HTH_LYSR"/>
    <property type="match status" value="1"/>
</dbReference>
<dbReference type="Pfam" id="PF03466">
    <property type="entry name" value="LysR_substrate"/>
    <property type="match status" value="1"/>
</dbReference>
<name>A0A1I4EU20_9PROT</name>
<dbReference type="PANTHER" id="PTHR30427">
    <property type="entry name" value="TRANSCRIPTIONAL ACTIVATOR PROTEIN LYSR"/>
    <property type="match status" value="1"/>
</dbReference>
<dbReference type="GO" id="GO:0043565">
    <property type="term" value="F:sequence-specific DNA binding"/>
    <property type="evidence" value="ECO:0007669"/>
    <property type="project" value="TreeGrafter"/>
</dbReference>
<gene>
    <name evidence="6" type="ORF">SAMN02745775_11919</name>
</gene>
<dbReference type="SUPFAM" id="SSF53850">
    <property type="entry name" value="Periplasmic binding protein-like II"/>
    <property type="match status" value="1"/>
</dbReference>
<accession>A0A1I4EU20</accession>
<dbReference type="Gene3D" id="1.10.10.10">
    <property type="entry name" value="Winged helix-like DNA-binding domain superfamily/Winged helix DNA-binding domain"/>
    <property type="match status" value="1"/>
</dbReference>
<dbReference type="OrthoDB" id="9806538at2"/>
<dbReference type="GO" id="GO:0010628">
    <property type="term" value="P:positive regulation of gene expression"/>
    <property type="evidence" value="ECO:0007669"/>
    <property type="project" value="TreeGrafter"/>
</dbReference>
<keyword evidence="2" id="KW-0805">Transcription regulation</keyword>
<evidence type="ECO:0000256" key="3">
    <source>
        <dbReference type="ARBA" id="ARBA00023125"/>
    </source>
</evidence>
<dbReference type="RefSeq" id="WP_092963100.1">
    <property type="nucleotide sequence ID" value="NZ_FOSQ01000019.1"/>
</dbReference>
<dbReference type="PANTHER" id="PTHR30427:SF1">
    <property type="entry name" value="TRANSCRIPTIONAL ACTIVATOR PROTEIN LYSR"/>
    <property type="match status" value="1"/>
</dbReference>